<accession>A0ABN9SXE0</accession>
<sequence length="201" mass="22578">MSGEYWGGTVVDAVPREVISEPFSCCQRLPDRHELKKNIARIGPRASGEKDYEQTSCRIPALVPRWPCDGRRWRRRAKRKSEAPTGPGRKNRLLPGYWLPGRKTAARAAPRARSAARTREDARPRDSLEPLAQAAEEEEEEEEEDEEEDVEEEEEEAPQCRRARTWRAASGAPSTPGPAPAHVHGRERRGEEGSHGGAGRR</sequence>
<evidence type="ECO:0000313" key="3">
    <source>
        <dbReference type="Proteomes" id="UP001189429"/>
    </source>
</evidence>
<dbReference type="EMBL" id="CAUYUJ010014125">
    <property type="protein sequence ID" value="CAK0837248.1"/>
    <property type="molecule type" value="Genomic_DNA"/>
</dbReference>
<feature type="compositionally biased region" description="Low complexity" evidence="1">
    <location>
        <begin position="102"/>
        <end position="115"/>
    </location>
</feature>
<name>A0ABN9SXE0_9DINO</name>
<feature type="compositionally biased region" description="Basic and acidic residues" evidence="1">
    <location>
        <begin position="117"/>
        <end position="128"/>
    </location>
</feature>
<proteinExistence type="predicted"/>
<feature type="region of interest" description="Disordered" evidence="1">
    <location>
        <begin position="74"/>
        <end position="201"/>
    </location>
</feature>
<dbReference type="Proteomes" id="UP001189429">
    <property type="component" value="Unassembled WGS sequence"/>
</dbReference>
<comment type="caution">
    <text evidence="2">The sequence shown here is derived from an EMBL/GenBank/DDBJ whole genome shotgun (WGS) entry which is preliminary data.</text>
</comment>
<evidence type="ECO:0000313" key="2">
    <source>
        <dbReference type="EMBL" id="CAK0837248.1"/>
    </source>
</evidence>
<gene>
    <name evidence="2" type="ORF">PCOR1329_LOCUS33503</name>
</gene>
<feature type="compositionally biased region" description="Acidic residues" evidence="1">
    <location>
        <begin position="135"/>
        <end position="157"/>
    </location>
</feature>
<evidence type="ECO:0000256" key="1">
    <source>
        <dbReference type="SAM" id="MobiDB-lite"/>
    </source>
</evidence>
<reference evidence="2" key="1">
    <citation type="submission" date="2023-10" db="EMBL/GenBank/DDBJ databases">
        <authorList>
            <person name="Chen Y."/>
            <person name="Shah S."/>
            <person name="Dougan E. K."/>
            <person name="Thang M."/>
            <person name="Chan C."/>
        </authorList>
    </citation>
    <scope>NUCLEOTIDE SEQUENCE [LARGE SCALE GENOMIC DNA]</scope>
</reference>
<protein>
    <submittedName>
        <fullName evidence="2">Uncharacterized protein</fullName>
    </submittedName>
</protein>
<organism evidence="2 3">
    <name type="scientific">Prorocentrum cordatum</name>
    <dbReference type="NCBI Taxonomy" id="2364126"/>
    <lineage>
        <taxon>Eukaryota</taxon>
        <taxon>Sar</taxon>
        <taxon>Alveolata</taxon>
        <taxon>Dinophyceae</taxon>
        <taxon>Prorocentrales</taxon>
        <taxon>Prorocentraceae</taxon>
        <taxon>Prorocentrum</taxon>
    </lineage>
</organism>
<keyword evidence="3" id="KW-1185">Reference proteome</keyword>